<evidence type="ECO:0000313" key="1">
    <source>
        <dbReference type="EMBL" id="BES86031.1"/>
    </source>
</evidence>
<keyword evidence="2" id="KW-1185">Reference proteome</keyword>
<gene>
    <name evidence="1" type="ORF">PEC302110_31280</name>
</gene>
<dbReference type="AlphaFoldDB" id="A0AAN0KC52"/>
<evidence type="ECO:0000313" key="2">
    <source>
        <dbReference type="Proteomes" id="UP001377830"/>
    </source>
</evidence>
<sequence>MPTSLGETSARLNFLFFLIPISLRNDDFILAVHPNKDAQKSQRTYTPVKVTKIKTKRILNPIKQKQPILNTIKIYIKRIKNQYAHRFKRSLFFNQ</sequence>
<accession>A0AAN0KC52</accession>
<organism evidence="1 2">
    <name type="scientific">Pectobacterium araliae</name>
    <dbReference type="NCBI Taxonomy" id="3073862"/>
    <lineage>
        <taxon>Bacteria</taxon>
        <taxon>Pseudomonadati</taxon>
        <taxon>Pseudomonadota</taxon>
        <taxon>Gammaproteobacteria</taxon>
        <taxon>Enterobacterales</taxon>
        <taxon>Pectobacteriaceae</taxon>
        <taxon>Pectobacterium</taxon>
    </lineage>
</organism>
<dbReference type="KEGG" id="parl:PEC302110_31280"/>
<proteinExistence type="predicted"/>
<protein>
    <submittedName>
        <fullName evidence="1">Uncharacterized protein</fullName>
    </submittedName>
</protein>
<dbReference type="Proteomes" id="UP001377830">
    <property type="component" value="Chromosome"/>
</dbReference>
<name>A0AAN0KC52_9GAMM</name>
<reference evidence="2" key="1">
    <citation type="journal article" date="2024" name="Int. J. Syst. Evol. Microbiol.">
        <title>Pectobacterium araliae sp. nov., a pathogen causing bacterial soft rot of Japanese angelica tree in Japan.</title>
        <authorList>
            <person name="Sawada H."/>
            <person name="Someya N."/>
            <person name="Morohoshi T."/>
            <person name="Ono M."/>
            <person name="Satou M."/>
        </authorList>
    </citation>
    <scope>NUCLEOTIDE SEQUENCE [LARGE SCALE GENOMIC DNA]</scope>
    <source>
        <strain evidence="2">MAFF 302110</strain>
    </source>
</reference>
<dbReference type="EMBL" id="AP028908">
    <property type="protein sequence ID" value="BES86031.1"/>
    <property type="molecule type" value="Genomic_DNA"/>
</dbReference>